<accession>A0A916JJA2</accession>
<gene>
    <name evidence="1" type="ORF">DYBT9275_06040</name>
</gene>
<proteinExistence type="predicted"/>
<dbReference type="EMBL" id="CAJRAF010000004">
    <property type="protein sequence ID" value="CAG5018630.1"/>
    <property type="molecule type" value="Genomic_DNA"/>
</dbReference>
<comment type="caution">
    <text evidence="1">The sequence shown here is derived from an EMBL/GenBank/DDBJ whole genome shotgun (WGS) entry which is preliminary data.</text>
</comment>
<evidence type="ECO:0000313" key="1">
    <source>
        <dbReference type="EMBL" id="CAG5018630.1"/>
    </source>
</evidence>
<reference evidence="1" key="1">
    <citation type="submission" date="2021-04" db="EMBL/GenBank/DDBJ databases">
        <authorList>
            <person name="Rodrigo-Torres L."/>
            <person name="Arahal R. D."/>
            <person name="Lucena T."/>
        </authorList>
    </citation>
    <scope>NUCLEOTIDE SEQUENCE</scope>
    <source>
        <strain evidence="1">CECT 9275</strain>
    </source>
</reference>
<dbReference type="AlphaFoldDB" id="A0A916JJA2"/>
<dbReference type="Proteomes" id="UP000680038">
    <property type="component" value="Unassembled WGS sequence"/>
</dbReference>
<keyword evidence="2" id="KW-1185">Reference proteome</keyword>
<sequence length="32" mass="3386">MLQGIGAALVNQAGINNENVTGNVLEKRNLAY</sequence>
<evidence type="ECO:0000313" key="2">
    <source>
        <dbReference type="Proteomes" id="UP000680038"/>
    </source>
</evidence>
<name>A0A916JJA2_9BACT</name>
<protein>
    <submittedName>
        <fullName evidence="1">Uncharacterized protein</fullName>
    </submittedName>
</protein>
<organism evidence="1 2">
    <name type="scientific">Dyadobacter helix</name>
    <dbReference type="NCBI Taxonomy" id="2822344"/>
    <lineage>
        <taxon>Bacteria</taxon>
        <taxon>Pseudomonadati</taxon>
        <taxon>Bacteroidota</taxon>
        <taxon>Cytophagia</taxon>
        <taxon>Cytophagales</taxon>
        <taxon>Spirosomataceae</taxon>
        <taxon>Dyadobacter</taxon>
    </lineage>
</organism>